<accession>A0A239KYS0</accession>
<proteinExistence type="predicted"/>
<gene>
    <name evidence="1" type="ORF">SAMN06296052_13334</name>
</gene>
<sequence>MILLYRLRAAKIVKEISLSTKNISLKVYYFHYMLIRLDASGQKYALLIG</sequence>
<name>A0A239KYS0_9BACT</name>
<keyword evidence="2" id="KW-1185">Reference proteome</keyword>
<organism evidence="1 2">
    <name type="scientific">Pontibacter ummariensis</name>
    <dbReference type="NCBI Taxonomy" id="1610492"/>
    <lineage>
        <taxon>Bacteria</taxon>
        <taxon>Pseudomonadati</taxon>
        <taxon>Bacteroidota</taxon>
        <taxon>Cytophagia</taxon>
        <taxon>Cytophagales</taxon>
        <taxon>Hymenobacteraceae</taxon>
        <taxon>Pontibacter</taxon>
    </lineage>
</organism>
<dbReference type="Proteomes" id="UP000198432">
    <property type="component" value="Unassembled WGS sequence"/>
</dbReference>
<dbReference type="EMBL" id="FZOQ01000033">
    <property type="protein sequence ID" value="SNT23361.1"/>
    <property type="molecule type" value="Genomic_DNA"/>
</dbReference>
<evidence type="ECO:0000313" key="2">
    <source>
        <dbReference type="Proteomes" id="UP000198432"/>
    </source>
</evidence>
<evidence type="ECO:0000313" key="1">
    <source>
        <dbReference type="EMBL" id="SNT23361.1"/>
    </source>
</evidence>
<protein>
    <submittedName>
        <fullName evidence="1">Uncharacterized protein</fullName>
    </submittedName>
</protein>
<dbReference type="AlphaFoldDB" id="A0A239KYS0"/>
<reference evidence="2" key="1">
    <citation type="submission" date="2017-06" db="EMBL/GenBank/DDBJ databases">
        <authorList>
            <person name="Varghese N."/>
            <person name="Submissions S."/>
        </authorList>
    </citation>
    <scope>NUCLEOTIDE SEQUENCE [LARGE SCALE GENOMIC DNA]</scope>
    <source>
        <strain evidence="2">NKM1</strain>
    </source>
</reference>